<evidence type="ECO:0000256" key="3">
    <source>
        <dbReference type="ARBA" id="ARBA00005493"/>
    </source>
</evidence>
<evidence type="ECO:0000256" key="11">
    <source>
        <dbReference type="ARBA" id="ARBA00023014"/>
    </source>
</evidence>
<dbReference type="FunFam" id="1.10.10.920:FF:000001">
    <property type="entry name" value="Coproporphyrinogen-III oxidase"/>
    <property type="match status" value="1"/>
</dbReference>
<evidence type="ECO:0000256" key="4">
    <source>
        <dbReference type="ARBA" id="ARBA00011245"/>
    </source>
</evidence>
<dbReference type="PIRSF" id="PIRSF000167">
    <property type="entry name" value="HemN"/>
    <property type="match status" value="1"/>
</dbReference>
<evidence type="ECO:0000256" key="12">
    <source>
        <dbReference type="ARBA" id="ARBA00023244"/>
    </source>
</evidence>
<feature type="binding site" evidence="16">
    <location>
        <position position="183"/>
    </location>
    <ligand>
        <name>S-adenosyl-L-methionine</name>
        <dbReference type="ChEBI" id="CHEBI:59789"/>
        <label>2</label>
    </ligand>
</feature>
<feature type="binding site" evidence="16">
    <location>
        <position position="195"/>
    </location>
    <ligand>
        <name>S-adenosyl-L-methionine</name>
        <dbReference type="ChEBI" id="CHEBI:59789"/>
        <label>2</label>
    </ligand>
</feature>
<dbReference type="InterPro" id="IPR034505">
    <property type="entry name" value="Coproporphyrinogen-III_oxidase"/>
</dbReference>
<comment type="similarity">
    <text evidence="3 15">Belongs to the anaerobic coproporphyrinogen-III oxidase family.</text>
</comment>
<evidence type="ECO:0000256" key="13">
    <source>
        <dbReference type="ARBA" id="ARBA00024295"/>
    </source>
</evidence>
<dbReference type="PANTHER" id="PTHR13932">
    <property type="entry name" value="COPROPORPHYRINIGEN III OXIDASE"/>
    <property type="match status" value="1"/>
</dbReference>
<comment type="subunit">
    <text evidence="4">Monomer.</text>
</comment>
<evidence type="ECO:0000313" key="20">
    <source>
        <dbReference type="Proteomes" id="UP000180088"/>
    </source>
</evidence>
<dbReference type="GO" id="GO:0005737">
    <property type="term" value="C:cytoplasm"/>
    <property type="evidence" value="ECO:0007669"/>
    <property type="project" value="UniProtKB-SubCell"/>
</dbReference>
<dbReference type="Gene3D" id="3.20.20.70">
    <property type="entry name" value="Aldolase class I"/>
    <property type="match status" value="1"/>
</dbReference>
<protein>
    <recommendedName>
        <fullName evidence="15">Coproporphyrinogen-III oxidase</fullName>
        <ecNumber evidence="15">1.3.98.3</ecNumber>
    </recommendedName>
</protein>
<feature type="binding site" evidence="17">
    <location>
        <position position="79"/>
    </location>
    <ligand>
        <name>[4Fe-4S] cluster</name>
        <dbReference type="ChEBI" id="CHEBI:49883"/>
        <note>4Fe-4S-S-AdoMet</note>
    </ligand>
</feature>
<sequence length="468" mass="53281">MKTTHPFSPAHFEFDRALIERLDGSGPRYTSYPTADRFTPGFSAHDYQHRLQQRRIGANRKPLSLYAHIPFCNTVCYYCACNKIITKNKGKADQYLDYLEKEIRLVAEQLGCREKVIQLHFGGGTPTFLSDPQLKRLMAMLGEHFEFLSDGEYSIEIDPRKVKRETMFSLAEYGFNRISVGVQDFDPAVQLAVNRVQSEQETREVIEAGREAGMKSVSLDLIYGLPLQSRGSMLRTLEKAIALDPDRLALYNYAHLPTVFMPQRRIHEADLPSAGAKLDILQNAVQMLSDAGYVFIGMDHFAKPDDELAVALRQGRLQRNFQGYSTHADCDMLGFGVSSIGKVGSCYSQNDKTLEGYYAALDQRRLPVVRGLTLDNDDVLRRTIIQGLMCRFSLSVEAIEEIHGIDFAQYFAAEMPQIRDFQQQGLLSFDGDFLMVEPKGRFLIRNIAMVFDRHLRERKTHARYSQTI</sequence>
<dbReference type="SUPFAM" id="SSF102114">
    <property type="entry name" value="Radical SAM enzymes"/>
    <property type="match status" value="1"/>
</dbReference>
<dbReference type="SFLD" id="SFLDG01065">
    <property type="entry name" value="anaerobic_coproporphyrinogen-I"/>
    <property type="match status" value="1"/>
</dbReference>
<organism evidence="19 20">
    <name type="scientific">Chromobacterium sphagni</name>
    <dbReference type="NCBI Taxonomy" id="1903179"/>
    <lineage>
        <taxon>Bacteria</taxon>
        <taxon>Pseudomonadati</taxon>
        <taxon>Pseudomonadota</taxon>
        <taxon>Betaproteobacteria</taxon>
        <taxon>Neisseriales</taxon>
        <taxon>Chromobacteriaceae</taxon>
        <taxon>Chromobacterium</taxon>
    </lineage>
</organism>
<evidence type="ECO:0000256" key="10">
    <source>
        <dbReference type="ARBA" id="ARBA00023004"/>
    </source>
</evidence>
<evidence type="ECO:0000313" key="19">
    <source>
        <dbReference type="EMBL" id="OHX13018.1"/>
    </source>
</evidence>
<feature type="binding site" evidence="16">
    <location>
        <position position="254"/>
    </location>
    <ligand>
        <name>S-adenosyl-L-methionine</name>
        <dbReference type="ChEBI" id="CHEBI:59789"/>
        <label>2</label>
    </ligand>
</feature>
<dbReference type="UniPathway" id="UPA00251">
    <property type="reaction ID" value="UER00323"/>
</dbReference>
<dbReference type="STRING" id="1903179.BI347_05440"/>
<feature type="domain" description="Radical SAM core" evidence="18">
    <location>
        <begin position="57"/>
        <end position="291"/>
    </location>
</feature>
<dbReference type="GO" id="GO:0004109">
    <property type="term" value="F:coproporphyrinogen oxidase activity"/>
    <property type="evidence" value="ECO:0007669"/>
    <property type="project" value="InterPro"/>
</dbReference>
<dbReference type="GO" id="GO:0051539">
    <property type="term" value="F:4 iron, 4 sulfur cluster binding"/>
    <property type="evidence" value="ECO:0007669"/>
    <property type="project" value="UniProtKB-KW"/>
</dbReference>
<evidence type="ECO:0000256" key="7">
    <source>
        <dbReference type="ARBA" id="ARBA00022691"/>
    </source>
</evidence>
<evidence type="ECO:0000259" key="18">
    <source>
        <dbReference type="PROSITE" id="PS51918"/>
    </source>
</evidence>
<dbReference type="Pfam" id="PF04055">
    <property type="entry name" value="Radical_SAM"/>
    <property type="match status" value="1"/>
</dbReference>
<keyword evidence="6 15" id="KW-0963">Cytoplasm</keyword>
<dbReference type="SMART" id="SM00729">
    <property type="entry name" value="Elp3"/>
    <property type="match status" value="1"/>
</dbReference>
<gene>
    <name evidence="19" type="ORF">BI347_05440</name>
</gene>
<feature type="binding site" evidence="16">
    <location>
        <begin position="78"/>
        <end position="80"/>
    </location>
    <ligand>
        <name>S-adenosyl-L-methionine</name>
        <dbReference type="ChEBI" id="CHEBI:59789"/>
        <label>2</label>
    </ligand>
</feature>
<comment type="cofactor">
    <cofactor evidence="15 17">
        <name>[4Fe-4S] cluster</name>
        <dbReference type="ChEBI" id="CHEBI:49883"/>
    </cofactor>
    <text evidence="15 17">Binds 1 [4Fe-4S] cluster. The cluster is coordinated with 3 cysteines and an exchangeable S-adenosyl-L-methionine.</text>
</comment>
<keyword evidence="5 15" id="KW-0004">4Fe-4S</keyword>
<dbReference type="PROSITE" id="PS51918">
    <property type="entry name" value="RADICAL_SAM"/>
    <property type="match status" value="1"/>
</dbReference>
<dbReference type="RefSeq" id="WP_071115463.1">
    <property type="nucleotide sequence ID" value="NZ_MKCS01000001.1"/>
</dbReference>
<keyword evidence="8 15" id="KW-0479">Metal-binding</keyword>
<evidence type="ECO:0000256" key="6">
    <source>
        <dbReference type="ARBA" id="ARBA00022490"/>
    </source>
</evidence>
<keyword evidence="11 15" id="KW-0411">Iron-sulfur</keyword>
<dbReference type="OrthoDB" id="9808022at2"/>
<dbReference type="InterPro" id="IPR007197">
    <property type="entry name" value="rSAM"/>
</dbReference>
<dbReference type="FunFam" id="3.80.30.20:FF:000012">
    <property type="entry name" value="Coproporphyrinogen-III oxidase"/>
    <property type="match status" value="1"/>
</dbReference>
<feature type="binding site" evidence="16">
    <location>
        <begin position="124"/>
        <end position="125"/>
    </location>
    <ligand>
        <name>S-adenosyl-L-methionine</name>
        <dbReference type="ChEBI" id="CHEBI:59789"/>
        <label>2</label>
    </ligand>
</feature>
<comment type="caution">
    <text evidence="19">The sequence shown here is derived from an EMBL/GenBank/DDBJ whole genome shotgun (WGS) entry which is preliminary data.</text>
</comment>
<dbReference type="PANTHER" id="PTHR13932:SF6">
    <property type="entry name" value="OXYGEN-INDEPENDENT COPROPORPHYRINOGEN III OXIDASE"/>
    <property type="match status" value="1"/>
</dbReference>
<comment type="subcellular location">
    <subcellularLocation>
        <location evidence="1 15">Cytoplasm</location>
    </subcellularLocation>
</comment>
<evidence type="ECO:0000256" key="1">
    <source>
        <dbReference type="ARBA" id="ARBA00004496"/>
    </source>
</evidence>
<accession>A0A1S1X106</accession>
<feature type="binding site" evidence="16">
    <location>
        <position position="156"/>
    </location>
    <ligand>
        <name>S-adenosyl-L-methionine</name>
        <dbReference type="ChEBI" id="CHEBI:59789"/>
        <label>1</label>
    </ligand>
</feature>
<dbReference type="InterPro" id="IPR010723">
    <property type="entry name" value="HemN_C"/>
</dbReference>
<keyword evidence="9 15" id="KW-0560">Oxidoreductase</keyword>
<dbReference type="GO" id="GO:0006782">
    <property type="term" value="P:protoporphyrinogen IX biosynthetic process"/>
    <property type="evidence" value="ECO:0007669"/>
    <property type="project" value="UniProtKB-UniPathway"/>
</dbReference>
<dbReference type="InterPro" id="IPR013785">
    <property type="entry name" value="Aldolase_TIM"/>
</dbReference>
<dbReference type="SFLD" id="SFLDS00029">
    <property type="entry name" value="Radical_SAM"/>
    <property type="match status" value="1"/>
</dbReference>
<keyword evidence="12 15" id="KW-0627">Porphyrin biosynthesis</keyword>
<evidence type="ECO:0000256" key="15">
    <source>
        <dbReference type="PIRNR" id="PIRNR000167"/>
    </source>
</evidence>
<feature type="binding site" evidence="16">
    <location>
        <position position="340"/>
    </location>
    <ligand>
        <name>S-adenosyl-L-methionine</name>
        <dbReference type="ChEBI" id="CHEBI:59789"/>
        <label>1</label>
    </ligand>
</feature>
<feature type="binding site" evidence="16">
    <location>
        <position position="66"/>
    </location>
    <ligand>
        <name>S-adenosyl-L-methionine</name>
        <dbReference type="ChEBI" id="CHEBI:59789"/>
        <label>1</label>
    </ligand>
</feature>
<feature type="binding site" evidence="17">
    <location>
        <position position="72"/>
    </location>
    <ligand>
        <name>[4Fe-4S] cluster</name>
        <dbReference type="ChEBI" id="CHEBI:49883"/>
        <note>4Fe-4S-S-AdoMet</note>
    </ligand>
</feature>
<dbReference type="EC" id="1.3.98.3" evidence="15"/>
<dbReference type="InterPro" id="IPR058240">
    <property type="entry name" value="rSAM_sf"/>
</dbReference>
<evidence type="ECO:0000256" key="17">
    <source>
        <dbReference type="PIRSR" id="PIRSR000167-2"/>
    </source>
</evidence>
<comment type="function">
    <text evidence="13">Involved in the heme biosynthesis. Catalyzes the anaerobic oxidative decarboxylation of propionate groups of rings A and B of coproporphyrinogen III to yield the vinyl groups in protoporphyrinogen IX.</text>
</comment>
<reference evidence="19 20" key="1">
    <citation type="submission" date="2016-09" db="EMBL/GenBank/DDBJ databases">
        <title>Chromobacterium muskegensis sp. nov., an insecticidal bacterium isolated from Sphagnum bogs.</title>
        <authorList>
            <person name="Sparks M.E."/>
            <person name="Blackburn M.B."/>
            <person name="Gundersen-Rindal D.E."/>
            <person name="Mitchell A."/>
            <person name="Farrar R."/>
            <person name="Kuhar D."/>
        </authorList>
    </citation>
    <scope>NUCLEOTIDE SEQUENCE [LARGE SCALE GENOMIC DNA]</scope>
    <source>
        <strain evidence="19 20">37-2</strain>
    </source>
</reference>
<dbReference type="GO" id="GO:0051989">
    <property type="term" value="F:coproporphyrinogen dehydrogenase activity"/>
    <property type="evidence" value="ECO:0007669"/>
    <property type="project" value="UniProtKB-EC"/>
</dbReference>
<dbReference type="GO" id="GO:0046872">
    <property type="term" value="F:metal ion binding"/>
    <property type="evidence" value="ECO:0007669"/>
    <property type="project" value="UniProtKB-KW"/>
</dbReference>
<evidence type="ECO:0000256" key="14">
    <source>
        <dbReference type="ARBA" id="ARBA00048321"/>
    </source>
</evidence>
<keyword evidence="7 15" id="KW-0949">S-adenosyl-L-methionine</keyword>
<dbReference type="NCBIfam" id="TIGR00538">
    <property type="entry name" value="hemN"/>
    <property type="match status" value="1"/>
</dbReference>
<dbReference type="InterPro" id="IPR004558">
    <property type="entry name" value="Coprogen_oxidase_HemN"/>
</dbReference>
<dbReference type="AlphaFoldDB" id="A0A1S1X106"/>
<dbReference type="CDD" id="cd01335">
    <property type="entry name" value="Radical_SAM"/>
    <property type="match status" value="1"/>
</dbReference>
<dbReference type="EMBL" id="MKCS01000001">
    <property type="protein sequence ID" value="OHX13018.1"/>
    <property type="molecule type" value="Genomic_DNA"/>
</dbReference>
<keyword evidence="10 15" id="KW-0408">Iron</keyword>
<evidence type="ECO:0000256" key="9">
    <source>
        <dbReference type="ARBA" id="ARBA00023002"/>
    </source>
</evidence>
<name>A0A1S1X106_9NEIS</name>
<feature type="binding site" evidence="17">
    <location>
        <position position="76"/>
    </location>
    <ligand>
        <name>[4Fe-4S] cluster</name>
        <dbReference type="ChEBI" id="CHEBI:49883"/>
        <note>4Fe-4S-S-AdoMet</note>
    </ligand>
</feature>
<dbReference type="Pfam" id="PF06969">
    <property type="entry name" value="HemN_C"/>
    <property type="match status" value="1"/>
</dbReference>
<feature type="binding site" evidence="16">
    <location>
        <position position="123"/>
    </location>
    <ligand>
        <name>S-adenosyl-L-methionine</name>
        <dbReference type="ChEBI" id="CHEBI:59789"/>
        <label>1</label>
    </ligand>
</feature>
<evidence type="ECO:0000256" key="5">
    <source>
        <dbReference type="ARBA" id="ARBA00022485"/>
    </source>
</evidence>
<proteinExistence type="inferred from homology"/>
<evidence type="ECO:0000256" key="2">
    <source>
        <dbReference type="ARBA" id="ARBA00004785"/>
    </source>
</evidence>
<dbReference type="Gene3D" id="1.10.10.920">
    <property type="match status" value="1"/>
</dbReference>
<feature type="binding site" evidence="16">
    <location>
        <position position="220"/>
    </location>
    <ligand>
        <name>S-adenosyl-L-methionine</name>
        <dbReference type="ChEBI" id="CHEBI:59789"/>
        <label>2</label>
    </ligand>
</feature>
<evidence type="ECO:0000256" key="8">
    <source>
        <dbReference type="ARBA" id="ARBA00022723"/>
    </source>
</evidence>
<evidence type="ECO:0000256" key="16">
    <source>
        <dbReference type="PIRSR" id="PIRSR000167-1"/>
    </source>
</evidence>
<dbReference type="Proteomes" id="UP000180088">
    <property type="component" value="Unassembled WGS sequence"/>
</dbReference>
<comment type="catalytic activity">
    <reaction evidence="14 15">
        <text>coproporphyrinogen III + 2 S-adenosyl-L-methionine = protoporphyrinogen IX + 2 5'-deoxyadenosine + 2 L-methionine + 2 CO2</text>
        <dbReference type="Rhea" id="RHEA:15425"/>
        <dbReference type="ChEBI" id="CHEBI:16526"/>
        <dbReference type="ChEBI" id="CHEBI:17319"/>
        <dbReference type="ChEBI" id="CHEBI:57307"/>
        <dbReference type="ChEBI" id="CHEBI:57309"/>
        <dbReference type="ChEBI" id="CHEBI:57844"/>
        <dbReference type="ChEBI" id="CHEBI:59789"/>
        <dbReference type="EC" id="1.3.98.3"/>
    </reaction>
</comment>
<dbReference type="InterPro" id="IPR006638">
    <property type="entry name" value="Elp3/MiaA/NifB-like_rSAM"/>
</dbReference>
<comment type="pathway">
    <text evidence="2 15">Porphyrin-containing compound metabolism; protoporphyrin-IX biosynthesis; protoporphyrinogen-IX from coproporphyrinogen-III (AdoMet route): step 1/1.</text>
</comment>